<dbReference type="InterPro" id="IPR036388">
    <property type="entry name" value="WH-like_DNA-bd_sf"/>
</dbReference>
<feature type="domain" description="HTH gntR-type" evidence="6">
    <location>
        <begin position="45"/>
        <end position="113"/>
    </location>
</feature>
<keyword evidence="5" id="KW-0804">Transcription</keyword>
<dbReference type="Pfam" id="PF00155">
    <property type="entry name" value="Aminotran_1_2"/>
    <property type="match status" value="1"/>
</dbReference>
<comment type="similarity">
    <text evidence="1">In the C-terminal section; belongs to the class-I pyridoxal-phosphate-dependent aminotransferase family.</text>
</comment>
<dbReference type="Pfam" id="PF00392">
    <property type="entry name" value="GntR"/>
    <property type="match status" value="1"/>
</dbReference>
<keyword evidence="3" id="KW-0805">Transcription regulation</keyword>
<dbReference type="PRINTS" id="PR00035">
    <property type="entry name" value="HTHGNTR"/>
</dbReference>
<evidence type="ECO:0000313" key="7">
    <source>
        <dbReference type="EMBL" id="AZZ52446.1"/>
    </source>
</evidence>
<dbReference type="InterPro" id="IPR004839">
    <property type="entry name" value="Aminotransferase_I/II_large"/>
</dbReference>
<keyword evidence="4" id="KW-0238">DNA-binding</keyword>
<dbReference type="PANTHER" id="PTHR46577">
    <property type="entry name" value="HTH-TYPE TRANSCRIPTIONAL REGULATORY PROTEIN GABR"/>
    <property type="match status" value="1"/>
</dbReference>
<dbReference type="CDD" id="cd07377">
    <property type="entry name" value="WHTH_GntR"/>
    <property type="match status" value="1"/>
</dbReference>
<dbReference type="AlphaFoldDB" id="A0A3Q9USW7"/>
<dbReference type="Gene3D" id="1.10.10.10">
    <property type="entry name" value="Winged helix-like DNA-binding domain superfamily/Winged helix DNA-binding domain"/>
    <property type="match status" value="1"/>
</dbReference>
<organism evidence="7 8">
    <name type="scientific">Rathayibacter festucae DSM 15932</name>
    <dbReference type="NCBI Taxonomy" id="1328866"/>
    <lineage>
        <taxon>Bacteria</taxon>
        <taxon>Bacillati</taxon>
        <taxon>Actinomycetota</taxon>
        <taxon>Actinomycetes</taxon>
        <taxon>Micrococcales</taxon>
        <taxon>Microbacteriaceae</taxon>
        <taxon>Rathayibacter</taxon>
    </lineage>
</organism>
<protein>
    <submittedName>
        <fullName evidence="7">PLP-dependent aminotransferase family protein</fullName>
    </submittedName>
</protein>
<dbReference type="InterPro" id="IPR015424">
    <property type="entry name" value="PyrdxlP-dep_Trfase"/>
</dbReference>
<dbReference type="PANTHER" id="PTHR46577:SF1">
    <property type="entry name" value="HTH-TYPE TRANSCRIPTIONAL REGULATORY PROTEIN GABR"/>
    <property type="match status" value="1"/>
</dbReference>
<dbReference type="InterPro" id="IPR051446">
    <property type="entry name" value="HTH_trans_reg/aminotransferase"/>
</dbReference>
<sequence>MVRGSRPHWICENAREPRVEWSRTGESMASGDLEVPLLLRAPERGAVRSGLAEALRAAVLDGRYGAGDAIPSSRVLAQQLGVSRGSVVAAVDQLVGEGYLVAHPRAAVTVAADGVVVPIRSRVERAEPAVLPATARLDLRPGRPDTRDLDGPEWRAAWRPALSAPPSELPSAAGHAGLRRRIAEQLRRSRGIDVEAEDVLVTSGTADAVALLVRAAAIALGRPVRVAVEDPGYPAVRRRLRAEGHEVVGVPVDADGIDLDALATSGADVVVVTPSHQYPTGGRLALAARLELVRRAATERLLVIEDDYDSEFRYVGAPLPALASLDGGGGVAHVGSFSKTVSPWLRVAYLTLPPSSWLHGAVREVDAERDASVSGPTQEALAAFMAGGGFRRHLTRSRRRYAHRRGLVRDFSEAIDWGSARGLDGGLHVVLGLPAPLTARAVVAALAAEGLLVAPLDDYALADRAEQEALVLGYGSASDLELTAALSTIDRTVRALLGGDAGVRGIPGG</sequence>
<evidence type="ECO:0000256" key="5">
    <source>
        <dbReference type="ARBA" id="ARBA00023163"/>
    </source>
</evidence>
<keyword evidence="2" id="KW-0663">Pyridoxal phosphate</keyword>
<keyword evidence="7" id="KW-0032">Aminotransferase</keyword>
<evidence type="ECO:0000313" key="8">
    <source>
        <dbReference type="Proteomes" id="UP000285317"/>
    </source>
</evidence>
<name>A0A3Q9USW7_9MICO</name>
<evidence type="ECO:0000256" key="2">
    <source>
        <dbReference type="ARBA" id="ARBA00022898"/>
    </source>
</evidence>
<gene>
    <name evidence="7" type="ORF">C1I64_10575</name>
</gene>
<dbReference type="EMBL" id="CP028137">
    <property type="protein sequence ID" value="AZZ52446.1"/>
    <property type="molecule type" value="Genomic_DNA"/>
</dbReference>
<dbReference type="SUPFAM" id="SSF53383">
    <property type="entry name" value="PLP-dependent transferases"/>
    <property type="match status" value="1"/>
</dbReference>
<dbReference type="PROSITE" id="PS50949">
    <property type="entry name" value="HTH_GNTR"/>
    <property type="match status" value="1"/>
</dbReference>
<dbReference type="InterPro" id="IPR015421">
    <property type="entry name" value="PyrdxlP-dep_Trfase_major"/>
</dbReference>
<evidence type="ECO:0000256" key="4">
    <source>
        <dbReference type="ARBA" id="ARBA00023125"/>
    </source>
</evidence>
<dbReference type="SUPFAM" id="SSF46785">
    <property type="entry name" value="Winged helix' DNA-binding domain"/>
    <property type="match status" value="1"/>
</dbReference>
<dbReference type="SMART" id="SM00345">
    <property type="entry name" value="HTH_GNTR"/>
    <property type="match status" value="1"/>
</dbReference>
<dbReference type="InterPro" id="IPR000524">
    <property type="entry name" value="Tscrpt_reg_HTH_GntR"/>
</dbReference>
<dbReference type="Proteomes" id="UP000285317">
    <property type="component" value="Chromosome"/>
</dbReference>
<reference evidence="7 8" key="1">
    <citation type="submission" date="2018-03" db="EMBL/GenBank/DDBJ databases">
        <title>Bacteriophage NCPPB3778 and a type I-E CRISPR drive the evolution of the US Biological Select Agent, Rathayibacter toxicus.</title>
        <authorList>
            <person name="Davis E.W.II."/>
            <person name="Tabima J.F."/>
            <person name="Weisberg A.J."/>
            <person name="Dantas Lopes L."/>
            <person name="Wiseman M.S."/>
            <person name="Wiseman M.S."/>
            <person name="Pupko T."/>
            <person name="Belcher M.S."/>
            <person name="Sechler A.J."/>
            <person name="Tancos M.A."/>
            <person name="Schroeder B.K."/>
            <person name="Murray T.D."/>
            <person name="Luster D.G."/>
            <person name="Schneider W.L."/>
            <person name="Rogers E."/>
            <person name="Andreote F.D."/>
            <person name="Grunwald N.J."/>
            <person name="Putnam M.L."/>
            <person name="Chang J.H."/>
        </authorList>
    </citation>
    <scope>NUCLEOTIDE SEQUENCE [LARGE SCALE GENOMIC DNA]</scope>
    <source>
        <strain evidence="7 8">DSM 15932</strain>
    </source>
</reference>
<dbReference type="GO" id="GO:0030170">
    <property type="term" value="F:pyridoxal phosphate binding"/>
    <property type="evidence" value="ECO:0007669"/>
    <property type="project" value="InterPro"/>
</dbReference>
<evidence type="ECO:0000256" key="3">
    <source>
        <dbReference type="ARBA" id="ARBA00023015"/>
    </source>
</evidence>
<dbReference type="KEGG" id="rfs:C1I64_10575"/>
<keyword evidence="7" id="KW-0808">Transferase</keyword>
<accession>A0A3Q9USW7</accession>
<dbReference type="CDD" id="cd00609">
    <property type="entry name" value="AAT_like"/>
    <property type="match status" value="1"/>
</dbReference>
<dbReference type="Gene3D" id="3.40.640.10">
    <property type="entry name" value="Type I PLP-dependent aspartate aminotransferase-like (Major domain)"/>
    <property type="match status" value="1"/>
</dbReference>
<dbReference type="GO" id="GO:0008483">
    <property type="term" value="F:transaminase activity"/>
    <property type="evidence" value="ECO:0007669"/>
    <property type="project" value="UniProtKB-KW"/>
</dbReference>
<evidence type="ECO:0000259" key="6">
    <source>
        <dbReference type="PROSITE" id="PS50949"/>
    </source>
</evidence>
<dbReference type="GO" id="GO:0003700">
    <property type="term" value="F:DNA-binding transcription factor activity"/>
    <property type="evidence" value="ECO:0007669"/>
    <property type="project" value="InterPro"/>
</dbReference>
<dbReference type="InterPro" id="IPR036390">
    <property type="entry name" value="WH_DNA-bd_sf"/>
</dbReference>
<proteinExistence type="inferred from homology"/>
<dbReference type="GO" id="GO:0003677">
    <property type="term" value="F:DNA binding"/>
    <property type="evidence" value="ECO:0007669"/>
    <property type="project" value="UniProtKB-KW"/>
</dbReference>
<evidence type="ECO:0000256" key="1">
    <source>
        <dbReference type="ARBA" id="ARBA00005384"/>
    </source>
</evidence>